<evidence type="ECO:0000256" key="1">
    <source>
        <dbReference type="ARBA" id="ARBA00005622"/>
    </source>
</evidence>
<dbReference type="InterPro" id="IPR029058">
    <property type="entry name" value="AB_hydrolase_fold"/>
</dbReference>
<dbReference type="PANTHER" id="PTHR40841">
    <property type="entry name" value="SIDEROPHORE TRIACETYLFUSARININE C ESTERASE"/>
    <property type="match status" value="1"/>
</dbReference>
<keyword evidence="5" id="KW-1185">Reference proteome</keyword>
<protein>
    <submittedName>
        <fullName evidence="4">Alpha/beta hydrolase-fold protein</fullName>
    </submittedName>
</protein>
<evidence type="ECO:0000256" key="3">
    <source>
        <dbReference type="SAM" id="SignalP"/>
    </source>
</evidence>
<organism evidence="4 5">
    <name type="scientific">Olivibacter ginsenosidimutans</name>
    <dbReference type="NCBI Taxonomy" id="1176537"/>
    <lineage>
        <taxon>Bacteria</taxon>
        <taxon>Pseudomonadati</taxon>
        <taxon>Bacteroidota</taxon>
        <taxon>Sphingobacteriia</taxon>
        <taxon>Sphingobacteriales</taxon>
        <taxon>Sphingobacteriaceae</taxon>
        <taxon>Olivibacter</taxon>
    </lineage>
</organism>
<dbReference type="SUPFAM" id="SSF53474">
    <property type="entry name" value="alpha/beta-Hydrolases"/>
    <property type="match status" value="1"/>
</dbReference>
<dbReference type="Gene3D" id="3.40.50.1820">
    <property type="entry name" value="alpha/beta hydrolase"/>
    <property type="match status" value="1"/>
</dbReference>
<sequence>MNDIITALAMLFFLLANAQAKENDSLWIVGKRYKVASQVLQEERAVWVHLPKAYDDSLNSKERYPVIYVLDADLNFLTVTGVQTALYRGGRSRKQDAIIVGVENTDRTRDLTPTPAMSTRGQATLANSGGGERFVAFLEKELLPMIDHQFRTAERRILIGHSFGGLTTINIFLKHTPLFSDYLVIDPSLWWDNFKLLKEAKDLINQPKYANVTIFIASAGKSNDEDVERKGVLPLPKLLDKLHPSGLHWQYRRFEEEDHGSVVLPSLFYGLRFLYQ</sequence>
<comment type="caution">
    <text evidence="4">The sequence shown here is derived from an EMBL/GenBank/DDBJ whole genome shotgun (WGS) entry which is preliminary data.</text>
</comment>
<accession>A0ABP9BPU2</accession>
<name>A0ABP9BPU2_9SPHI</name>
<evidence type="ECO:0000313" key="4">
    <source>
        <dbReference type="EMBL" id="GAA4798531.1"/>
    </source>
</evidence>
<dbReference type="Proteomes" id="UP001501411">
    <property type="component" value="Unassembled WGS sequence"/>
</dbReference>
<dbReference type="GO" id="GO:0016787">
    <property type="term" value="F:hydrolase activity"/>
    <property type="evidence" value="ECO:0007669"/>
    <property type="project" value="UniProtKB-KW"/>
</dbReference>
<feature type="signal peptide" evidence="3">
    <location>
        <begin position="1"/>
        <end position="20"/>
    </location>
</feature>
<dbReference type="InterPro" id="IPR052558">
    <property type="entry name" value="Siderophore_Hydrolase_D"/>
</dbReference>
<reference evidence="5" key="1">
    <citation type="journal article" date="2019" name="Int. J. Syst. Evol. Microbiol.">
        <title>The Global Catalogue of Microorganisms (GCM) 10K type strain sequencing project: providing services to taxonomists for standard genome sequencing and annotation.</title>
        <authorList>
            <consortium name="The Broad Institute Genomics Platform"/>
            <consortium name="The Broad Institute Genome Sequencing Center for Infectious Disease"/>
            <person name="Wu L."/>
            <person name="Ma J."/>
        </authorList>
    </citation>
    <scope>NUCLEOTIDE SEQUENCE [LARGE SCALE GENOMIC DNA]</scope>
    <source>
        <strain evidence="5">JCM 18200</strain>
    </source>
</reference>
<dbReference type="PANTHER" id="PTHR40841:SF2">
    <property type="entry name" value="SIDEROPHORE-DEGRADING ESTERASE (EUROFUNG)"/>
    <property type="match status" value="1"/>
</dbReference>
<dbReference type="Pfam" id="PF00756">
    <property type="entry name" value="Esterase"/>
    <property type="match status" value="1"/>
</dbReference>
<dbReference type="RefSeq" id="WP_345232543.1">
    <property type="nucleotide sequence ID" value="NZ_BAABIQ010000039.1"/>
</dbReference>
<keyword evidence="3" id="KW-0732">Signal</keyword>
<gene>
    <name evidence="4" type="ORF">GCM10023231_29130</name>
</gene>
<dbReference type="InterPro" id="IPR000801">
    <property type="entry name" value="Esterase-like"/>
</dbReference>
<proteinExistence type="inferred from homology"/>
<comment type="similarity">
    <text evidence="1">Belongs to the esterase D family.</text>
</comment>
<evidence type="ECO:0000313" key="5">
    <source>
        <dbReference type="Proteomes" id="UP001501411"/>
    </source>
</evidence>
<dbReference type="EMBL" id="BAABIQ010000039">
    <property type="protein sequence ID" value="GAA4798531.1"/>
    <property type="molecule type" value="Genomic_DNA"/>
</dbReference>
<evidence type="ECO:0000256" key="2">
    <source>
        <dbReference type="ARBA" id="ARBA00022801"/>
    </source>
</evidence>
<feature type="chain" id="PRO_5046218309" evidence="3">
    <location>
        <begin position="21"/>
        <end position="276"/>
    </location>
</feature>
<keyword evidence="2 4" id="KW-0378">Hydrolase</keyword>